<dbReference type="Pfam" id="PF00496">
    <property type="entry name" value="SBP_bac_5"/>
    <property type="match status" value="1"/>
</dbReference>
<dbReference type="GO" id="GO:0043190">
    <property type="term" value="C:ATP-binding cassette (ABC) transporter complex"/>
    <property type="evidence" value="ECO:0007669"/>
    <property type="project" value="InterPro"/>
</dbReference>
<feature type="chain" id="PRO_5015490332" evidence="2">
    <location>
        <begin position="27"/>
        <end position="614"/>
    </location>
</feature>
<dbReference type="GO" id="GO:1904680">
    <property type="term" value="F:peptide transmembrane transporter activity"/>
    <property type="evidence" value="ECO:0007669"/>
    <property type="project" value="TreeGrafter"/>
</dbReference>
<evidence type="ECO:0000256" key="2">
    <source>
        <dbReference type="SAM" id="SignalP"/>
    </source>
</evidence>
<dbReference type="Gene3D" id="3.10.105.10">
    <property type="entry name" value="Dipeptide-binding Protein, Domain 3"/>
    <property type="match status" value="1"/>
</dbReference>
<evidence type="ECO:0000313" key="4">
    <source>
        <dbReference type="EMBL" id="AWL29422.1"/>
    </source>
</evidence>
<proteinExistence type="predicted"/>
<dbReference type="Proteomes" id="UP000245977">
    <property type="component" value="Chromosome"/>
</dbReference>
<reference evidence="4" key="1">
    <citation type="submission" date="2019-08" db="EMBL/GenBank/DDBJ databases">
        <title>The complete genome of Acinetobacter defluvii strain WCHAD010030.</title>
        <authorList>
            <person name="Hu Y."/>
            <person name="Qin J."/>
            <person name="Feng Y."/>
            <person name="Zong Z."/>
        </authorList>
    </citation>
    <scope>NUCLEOTIDE SEQUENCE</scope>
    <source>
        <strain evidence="4">WCHA30</strain>
    </source>
</reference>
<dbReference type="KEGG" id="adv:DJ533_12975"/>
<name>A0A2S2FGH1_9GAMM</name>
<dbReference type="InterPro" id="IPR030678">
    <property type="entry name" value="Peptide/Ni-bd"/>
</dbReference>
<dbReference type="Gene3D" id="3.40.190.10">
    <property type="entry name" value="Periplasmic binding protein-like II"/>
    <property type="match status" value="1"/>
</dbReference>
<gene>
    <name evidence="4" type="ORF">DJ533_12975</name>
</gene>
<dbReference type="InterPro" id="IPR000914">
    <property type="entry name" value="SBP_5_dom"/>
</dbReference>
<sequence length="614" mass="70638">MQLSFAYAKKIGVMCVLSAMASQVWAVVQTTPYIAIHTTAKYANAQVMPYANPNAPKGGWISQASNGTFDNLNGFNGKGSSADGTNFLFDSLMSSSLDEPSVMYPLLAEKVTFDPDKTKFVIFHLNPKARFSNGTPVTAEDVKFTFDTIQTKANPGFQMYLSDLDKTEVLSKYQVKVTFKSENNSEMPLILSTISIYSKADWKNRDFAKITMQLILGSGPYLIDRIDAGRSISYKRNPNYWGKDLAVNKGRYNFDLIKFVYYRSLDIAFEGFKSGQYTFHEEKISRKWSTEYNFPALKVGMVTKYISKTQNPAPTQSFVFNTRKAPFNDIYFRQALSYAYDFEWLNKALFYGQYIRLTSYFQNSELEAKGKPSQPELKLLQPYLSRLHPLQRQGVLADWKYPQSDGSGFNRTNLLMARSLLLKAGYRYKDTVLVDKQGQPIRIEFIIHQEGLQRSLMPFVRNLKKLGIQVSVRQVDVPQYIERMRRSDFQMTTNVMPQSLTPGNEQAQMWSSKAADEVGNYNYAGIKNPVIDDAVQQVIRAPNREQLILRTKVLDRLLRSGYYHILTYGNDKNWYAYWNMYKQPHVKPKLSLGLDYWWSDPQQAQKVSQYLRKQ</sequence>
<dbReference type="OrthoDB" id="9803988at2"/>
<feature type="domain" description="Solute-binding protein family 5" evidence="3">
    <location>
        <begin position="103"/>
        <end position="514"/>
    </location>
</feature>
<dbReference type="EMBL" id="CP029397">
    <property type="protein sequence ID" value="AWL29422.1"/>
    <property type="molecule type" value="Genomic_DNA"/>
</dbReference>
<dbReference type="PANTHER" id="PTHR30290">
    <property type="entry name" value="PERIPLASMIC BINDING COMPONENT OF ABC TRANSPORTER"/>
    <property type="match status" value="1"/>
</dbReference>
<dbReference type="InterPro" id="IPR039424">
    <property type="entry name" value="SBP_5"/>
</dbReference>
<keyword evidence="5" id="KW-1185">Reference proteome</keyword>
<accession>A0A2S2FGH1</accession>
<organism evidence="4 5">
    <name type="scientific">Acinetobacter defluvii</name>
    <dbReference type="NCBI Taxonomy" id="1871111"/>
    <lineage>
        <taxon>Bacteria</taxon>
        <taxon>Pseudomonadati</taxon>
        <taxon>Pseudomonadota</taxon>
        <taxon>Gammaproteobacteria</taxon>
        <taxon>Moraxellales</taxon>
        <taxon>Moraxellaceae</taxon>
        <taxon>Acinetobacter</taxon>
    </lineage>
</organism>
<dbReference type="CDD" id="cd08497">
    <property type="entry name" value="MbnE-like"/>
    <property type="match status" value="1"/>
</dbReference>
<dbReference type="GO" id="GO:0030288">
    <property type="term" value="C:outer membrane-bounded periplasmic space"/>
    <property type="evidence" value="ECO:0007669"/>
    <property type="project" value="TreeGrafter"/>
</dbReference>
<dbReference type="SUPFAM" id="SSF53850">
    <property type="entry name" value="Periplasmic binding protein-like II"/>
    <property type="match status" value="1"/>
</dbReference>
<dbReference type="AlphaFoldDB" id="A0A2S2FGH1"/>
<dbReference type="STRING" id="1871111.GCA_001704615_01911"/>
<evidence type="ECO:0000256" key="1">
    <source>
        <dbReference type="ARBA" id="ARBA00022729"/>
    </source>
</evidence>
<evidence type="ECO:0000259" key="3">
    <source>
        <dbReference type="Pfam" id="PF00496"/>
    </source>
</evidence>
<dbReference type="PANTHER" id="PTHR30290:SF64">
    <property type="entry name" value="ABC TRANSPORTER PERIPLASMIC BINDING PROTEIN"/>
    <property type="match status" value="1"/>
</dbReference>
<dbReference type="GO" id="GO:0015833">
    <property type="term" value="P:peptide transport"/>
    <property type="evidence" value="ECO:0007669"/>
    <property type="project" value="TreeGrafter"/>
</dbReference>
<keyword evidence="1 2" id="KW-0732">Signal</keyword>
<dbReference type="PIRSF" id="PIRSF002741">
    <property type="entry name" value="MppA"/>
    <property type="match status" value="1"/>
</dbReference>
<dbReference type="GO" id="GO:0042884">
    <property type="term" value="P:microcin transport"/>
    <property type="evidence" value="ECO:0007669"/>
    <property type="project" value="TreeGrafter"/>
</dbReference>
<protein>
    <submittedName>
        <fullName evidence="4">ABC transporter substrate-binding protein</fullName>
    </submittedName>
</protein>
<dbReference type="RefSeq" id="WP_065995335.1">
    <property type="nucleotide sequence ID" value="NZ_CP029397.2"/>
</dbReference>
<evidence type="ECO:0000313" key="5">
    <source>
        <dbReference type="Proteomes" id="UP000245977"/>
    </source>
</evidence>
<feature type="signal peptide" evidence="2">
    <location>
        <begin position="1"/>
        <end position="26"/>
    </location>
</feature>